<evidence type="ECO:0000256" key="7">
    <source>
        <dbReference type="ARBA" id="ARBA00073820"/>
    </source>
</evidence>
<name>A0A0C3B4A4_PILCF</name>
<dbReference type="Gene3D" id="3.30.420.40">
    <property type="match status" value="2"/>
</dbReference>
<dbReference type="EMBL" id="KN833001">
    <property type="protein sequence ID" value="KIM81058.1"/>
    <property type="molecule type" value="Genomic_DNA"/>
</dbReference>
<dbReference type="OrthoDB" id="6220758at2759"/>
<evidence type="ECO:0000256" key="1">
    <source>
        <dbReference type="ARBA" id="ARBA00004496"/>
    </source>
</evidence>
<evidence type="ECO:0000256" key="2">
    <source>
        <dbReference type="ARBA" id="ARBA00005665"/>
    </source>
</evidence>
<dbReference type="CDD" id="cd10210">
    <property type="entry name" value="ASKHA_NBD_Arp6"/>
    <property type="match status" value="1"/>
</dbReference>
<comment type="subunit">
    <text evidence="6">Component of the SWR1 chromatin remodeling complex.</text>
</comment>
<organism evidence="9 10">
    <name type="scientific">Piloderma croceum (strain F 1598)</name>
    <dbReference type="NCBI Taxonomy" id="765440"/>
    <lineage>
        <taxon>Eukaryota</taxon>
        <taxon>Fungi</taxon>
        <taxon>Dikarya</taxon>
        <taxon>Basidiomycota</taxon>
        <taxon>Agaricomycotina</taxon>
        <taxon>Agaricomycetes</taxon>
        <taxon>Agaricomycetidae</taxon>
        <taxon>Atheliales</taxon>
        <taxon>Atheliaceae</taxon>
        <taxon>Piloderma</taxon>
    </lineage>
</organism>
<protein>
    <recommendedName>
        <fullName evidence="3">Actin-like protein ARP6</fullName>
    </recommendedName>
    <alternativeName>
        <fullName evidence="7">Actin-like protein arp6</fullName>
    </alternativeName>
</protein>
<dbReference type="Pfam" id="PF00022">
    <property type="entry name" value="Actin"/>
    <property type="match status" value="1"/>
</dbReference>
<keyword evidence="4" id="KW-0963">Cytoplasm</keyword>
<reference evidence="10" key="2">
    <citation type="submission" date="2015-01" db="EMBL/GenBank/DDBJ databases">
        <title>Evolutionary Origins and Diversification of the Mycorrhizal Mutualists.</title>
        <authorList>
            <consortium name="DOE Joint Genome Institute"/>
            <consortium name="Mycorrhizal Genomics Consortium"/>
            <person name="Kohler A."/>
            <person name="Kuo A."/>
            <person name="Nagy L.G."/>
            <person name="Floudas D."/>
            <person name="Copeland A."/>
            <person name="Barry K.W."/>
            <person name="Cichocki N."/>
            <person name="Veneault-Fourrey C."/>
            <person name="LaButti K."/>
            <person name="Lindquist E.A."/>
            <person name="Lipzen A."/>
            <person name="Lundell T."/>
            <person name="Morin E."/>
            <person name="Murat C."/>
            <person name="Riley R."/>
            <person name="Ohm R."/>
            <person name="Sun H."/>
            <person name="Tunlid A."/>
            <person name="Henrissat B."/>
            <person name="Grigoriev I.V."/>
            <person name="Hibbett D.S."/>
            <person name="Martin F."/>
        </authorList>
    </citation>
    <scope>NUCLEOTIDE SEQUENCE [LARGE SCALE GENOMIC DNA]</scope>
    <source>
        <strain evidence="10">F 1598</strain>
    </source>
</reference>
<dbReference type="Gene3D" id="3.90.640.10">
    <property type="entry name" value="Actin, Chain A, domain 4"/>
    <property type="match status" value="1"/>
</dbReference>
<dbReference type="GO" id="GO:0005737">
    <property type="term" value="C:cytoplasm"/>
    <property type="evidence" value="ECO:0007669"/>
    <property type="project" value="UniProtKB-SubCell"/>
</dbReference>
<dbReference type="FunFam" id="3.90.640.10:FF:000014">
    <property type="entry name" value="Putative actin-related protein 6"/>
    <property type="match status" value="1"/>
</dbReference>
<dbReference type="SMART" id="SM00268">
    <property type="entry name" value="ACTIN"/>
    <property type="match status" value="1"/>
</dbReference>
<proteinExistence type="inferred from homology"/>
<evidence type="ECO:0000256" key="4">
    <source>
        <dbReference type="ARBA" id="ARBA00022490"/>
    </source>
</evidence>
<evidence type="ECO:0000256" key="5">
    <source>
        <dbReference type="ARBA" id="ARBA00025222"/>
    </source>
</evidence>
<feature type="compositionally biased region" description="Basic and acidic residues" evidence="8">
    <location>
        <begin position="418"/>
        <end position="430"/>
    </location>
</feature>
<comment type="subcellular location">
    <subcellularLocation>
        <location evidence="1">Cytoplasm</location>
    </subcellularLocation>
</comment>
<dbReference type="SUPFAM" id="SSF53067">
    <property type="entry name" value="Actin-like ATPase domain"/>
    <property type="match status" value="2"/>
</dbReference>
<comment type="function">
    <text evidence="5">Component of the SWR1 complex which mediates the ATP-dependent exchange of histone H2A for the H2A variant HZT1 leading to transcriptional regulation of selected genes by chromatin remodeling. Involved in chromosome stability.</text>
</comment>
<feature type="compositionally biased region" description="Basic residues" evidence="8">
    <location>
        <begin position="431"/>
        <end position="442"/>
    </location>
</feature>
<dbReference type="Gene3D" id="2.30.36.70">
    <property type="entry name" value="Actin, Chain A, domain 2"/>
    <property type="match status" value="1"/>
</dbReference>
<keyword evidence="10" id="KW-1185">Reference proteome</keyword>
<evidence type="ECO:0000313" key="10">
    <source>
        <dbReference type="Proteomes" id="UP000054166"/>
    </source>
</evidence>
<dbReference type="STRING" id="765440.A0A0C3B4A4"/>
<reference evidence="9 10" key="1">
    <citation type="submission" date="2014-04" db="EMBL/GenBank/DDBJ databases">
        <authorList>
            <consortium name="DOE Joint Genome Institute"/>
            <person name="Kuo A."/>
            <person name="Tarkka M."/>
            <person name="Buscot F."/>
            <person name="Kohler A."/>
            <person name="Nagy L.G."/>
            <person name="Floudas D."/>
            <person name="Copeland A."/>
            <person name="Barry K.W."/>
            <person name="Cichocki N."/>
            <person name="Veneault-Fourrey C."/>
            <person name="LaButti K."/>
            <person name="Lindquist E.A."/>
            <person name="Lipzen A."/>
            <person name="Lundell T."/>
            <person name="Morin E."/>
            <person name="Murat C."/>
            <person name="Sun H."/>
            <person name="Tunlid A."/>
            <person name="Henrissat B."/>
            <person name="Grigoriev I.V."/>
            <person name="Hibbett D.S."/>
            <person name="Martin F."/>
            <person name="Nordberg H.P."/>
            <person name="Cantor M.N."/>
            <person name="Hua S.X."/>
        </authorList>
    </citation>
    <scope>NUCLEOTIDE SEQUENCE [LARGE SCALE GENOMIC DNA]</scope>
    <source>
        <strain evidence="9 10">F 1598</strain>
    </source>
</reference>
<gene>
    <name evidence="9" type="ORF">PILCRDRAFT_9093</name>
</gene>
<dbReference type="InterPro" id="IPR004000">
    <property type="entry name" value="Actin"/>
</dbReference>
<evidence type="ECO:0000313" key="9">
    <source>
        <dbReference type="EMBL" id="KIM81058.1"/>
    </source>
</evidence>
<dbReference type="Proteomes" id="UP000054166">
    <property type="component" value="Unassembled WGS sequence"/>
</dbReference>
<dbReference type="PANTHER" id="PTHR11937">
    <property type="entry name" value="ACTIN"/>
    <property type="match status" value="1"/>
</dbReference>
<dbReference type="FunCoup" id="A0A0C3B4A4">
    <property type="interactions" value="152"/>
</dbReference>
<evidence type="ECO:0000256" key="3">
    <source>
        <dbReference type="ARBA" id="ARBA00018633"/>
    </source>
</evidence>
<evidence type="ECO:0000256" key="8">
    <source>
        <dbReference type="SAM" id="MobiDB-lite"/>
    </source>
</evidence>
<evidence type="ECO:0000256" key="6">
    <source>
        <dbReference type="ARBA" id="ARBA00063309"/>
    </source>
</evidence>
<feature type="region of interest" description="Disordered" evidence="8">
    <location>
        <begin position="397"/>
        <end position="442"/>
    </location>
</feature>
<dbReference type="HOGENOM" id="CLU_027965_1_1_1"/>
<dbReference type="InParanoid" id="A0A0C3B4A4"/>
<dbReference type="AlphaFoldDB" id="A0A0C3B4A4"/>
<feature type="compositionally biased region" description="Basic and acidic residues" evidence="8">
    <location>
        <begin position="397"/>
        <end position="411"/>
    </location>
</feature>
<dbReference type="GO" id="GO:0005634">
    <property type="term" value="C:nucleus"/>
    <property type="evidence" value="ECO:0007669"/>
    <property type="project" value="UniProtKB-ARBA"/>
</dbReference>
<comment type="similarity">
    <text evidence="2">Belongs to the actin family. ARP6 subfamily.</text>
</comment>
<sequence>MKPRSVIVLENGASTVKAGTLDGSMEPRIIPNAVVRSKGDKMTYFGHEVERCQDYSSLHYRLPFEKGYLVDWDAQKAVWDGIFSDVFGINTSESSLLITEPCFNLPNIQDVYDQFVFEEYEFQSYYRCTPAGLIPYGTLFSQPDLPRAEAMLVVDSGFSFTHIVPILNGKVVWNAVKRVDVGGKLLTNQLKELVSFRQWNMMDETYIMNHVKETCCYVSTQFGKDLDLCRQDPKGNPIVQEYILPDFSTNRQGRIRHSDDIIAEKDQILVMNNERFAVPEILFRPDDIGLHQSGLAATIAASVALLPDDFQGMFWANIGLIGGTTKFPGFHERLMQELRPLAPVECEVVIYRCDNPITEAYRSALAFASQDQFAEFSLTRAEYLESGSNACRRKFKDWRSSDEVSKDESNLKAKSKGKQREEGGRIDTGTKTRKTSASTRRR</sequence>
<dbReference type="InterPro" id="IPR043129">
    <property type="entry name" value="ATPase_NBD"/>
</dbReference>
<accession>A0A0C3B4A4</accession>